<evidence type="ECO:0000256" key="8">
    <source>
        <dbReference type="ARBA" id="ARBA00023180"/>
    </source>
</evidence>
<dbReference type="Pfam" id="PF01094">
    <property type="entry name" value="ANF_receptor"/>
    <property type="match status" value="1"/>
</dbReference>
<evidence type="ECO:0000256" key="5">
    <source>
        <dbReference type="ARBA" id="ARBA00023065"/>
    </source>
</evidence>
<dbReference type="CDD" id="cd19990">
    <property type="entry name" value="PBP1_GABAb_receptor_plant"/>
    <property type="match status" value="1"/>
</dbReference>
<evidence type="ECO:0000256" key="13">
    <source>
        <dbReference type="SAM" id="SignalP"/>
    </source>
</evidence>
<evidence type="ECO:0000256" key="3">
    <source>
        <dbReference type="ARBA" id="ARBA00022692"/>
    </source>
</evidence>
<feature type="region of interest" description="Disordered" evidence="11">
    <location>
        <begin position="1208"/>
        <end position="1251"/>
    </location>
</feature>
<evidence type="ECO:0000313" key="15">
    <source>
        <dbReference type="EMBL" id="KAK4492160.1"/>
    </source>
</evidence>
<keyword evidence="5" id="KW-0406">Ion transport</keyword>
<feature type="non-terminal residue" evidence="15">
    <location>
        <position position="1473"/>
    </location>
</feature>
<gene>
    <name evidence="15" type="ORF">RD792_002957</name>
</gene>
<evidence type="ECO:0000256" key="7">
    <source>
        <dbReference type="ARBA" id="ARBA00023170"/>
    </source>
</evidence>
<name>A0ABR0DTA3_9LAMI</name>
<keyword evidence="16" id="KW-1185">Reference proteome</keyword>
<feature type="transmembrane region" description="Helical" evidence="12">
    <location>
        <begin position="637"/>
        <end position="655"/>
    </location>
</feature>
<feature type="domain" description="Ionotropic glutamate receptor C-terminal" evidence="14">
    <location>
        <begin position="454"/>
        <end position="789"/>
    </location>
</feature>
<evidence type="ECO:0000256" key="9">
    <source>
        <dbReference type="ARBA" id="ARBA00023286"/>
    </source>
</evidence>
<keyword evidence="6 12" id="KW-0472">Membrane</keyword>
<keyword evidence="7" id="KW-0675">Receptor</keyword>
<evidence type="ECO:0000256" key="12">
    <source>
        <dbReference type="SAM" id="Phobius"/>
    </source>
</evidence>
<dbReference type="SUPFAM" id="SSF53822">
    <property type="entry name" value="Periplasmic binding protein-like I"/>
    <property type="match status" value="1"/>
</dbReference>
<dbReference type="SUPFAM" id="SSF53850">
    <property type="entry name" value="Periplasmic binding protein-like II"/>
    <property type="match status" value="1"/>
</dbReference>
<evidence type="ECO:0000256" key="10">
    <source>
        <dbReference type="ARBA" id="ARBA00023303"/>
    </source>
</evidence>
<feature type="transmembrane region" description="Helical" evidence="12">
    <location>
        <begin position="607"/>
        <end position="625"/>
    </location>
</feature>
<feature type="region of interest" description="Disordered" evidence="11">
    <location>
        <begin position="1266"/>
        <end position="1285"/>
    </location>
</feature>
<evidence type="ECO:0000313" key="16">
    <source>
        <dbReference type="Proteomes" id="UP001291926"/>
    </source>
</evidence>
<dbReference type="EMBL" id="JAYDYQ010001087">
    <property type="protein sequence ID" value="KAK4492160.1"/>
    <property type="molecule type" value="Genomic_DNA"/>
</dbReference>
<comment type="caution">
    <text evidence="15">The sequence shown here is derived from an EMBL/GenBank/DDBJ whole genome shotgun (WGS) entry which is preliminary data.</text>
</comment>
<evidence type="ECO:0000256" key="6">
    <source>
        <dbReference type="ARBA" id="ARBA00023136"/>
    </source>
</evidence>
<dbReference type="Proteomes" id="UP001291926">
    <property type="component" value="Unassembled WGS sequence"/>
</dbReference>
<dbReference type="PANTHER" id="PTHR18966">
    <property type="entry name" value="IONOTROPIC GLUTAMATE RECEPTOR"/>
    <property type="match status" value="1"/>
</dbReference>
<keyword evidence="10" id="KW-0407">Ion channel</keyword>
<proteinExistence type="predicted"/>
<dbReference type="InterPro" id="IPR019594">
    <property type="entry name" value="Glu/Gly-bd"/>
</dbReference>
<dbReference type="CDD" id="cd13686">
    <property type="entry name" value="GluR_Plant"/>
    <property type="match status" value="1"/>
</dbReference>
<dbReference type="SMART" id="SM00079">
    <property type="entry name" value="PBPe"/>
    <property type="match status" value="1"/>
</dbReference>
<feature type="chain" id="PRO_5047284830" description="Ionotropic glutamate receptor C-terminal domain-containing protein" evidence="13">
    <location>
        <begin position="28"/>
        <end position="1473"/>
    </location>
</feature>
<dbReference type="Pfam" id="PF00060">
    <property type="entry name" value="Lig_chan"/>
    <property type="match status" value="1"/>
</dbReference>
<evidence type="ECO:0000256" key="2">
    <source>
        <dbReference type="ARBA" id="ARBA00022448"/>
    </source>
</evidence>
<feature type="transmembrane region" description="Helical" evidence="12">
    <location>
        <begin position="573"/>
        <end position="595"/>
    </location>
</feature>
<accession>A0ABR0DTA3</accession>
<comment type="subcellular location">
    <subcellularLocation>
        <location evidence="1">Membrane</location>
        <topology evidence="1">Multi-pass membrane protein</topology>
    </subcellularLocation>
</comment>
<evidence type="ECO:0000259" key="14">
    <source>
        <dbReference type="SMART" id="SM00079"/>
    </source>
</evidence>
<organism evidence="15 16">
    <name type="scientific">Penstemon davidsonii</name>
    <dbReference type="NCBI Taxonomy" id="160366"/>
    <lineage>
        <taxon>Eukaryota</taxon>
        <taxon>Viridiplantae</taxon>
        <taxon>Streptophyta</taxon>
        <taxon>Embryophyta</taxon>
        <taxon>Tracheophyta</taxon>
        <taxon>Spermatophyta</taxon>
        <taxon>Magnoliopsida</taxon>
        <taxon>eudicotyledons</taxon>
        <taxon>Gunneridae</taxon>
        <taxon>Pentapetalae</taxon>
        <taxon>asterids</taxon>
        <taxon>lamiids</taxon>
        <taxon>Lamiales</taxon>
        <taxon>Plantaginaceae</taxon>
        <taxon>Cheloneae</taxon>
        <taxon>Penstemon</taxon>
    </lineage>
</organism>
<keyword evidence="8" id="KW-0325">Glycoprotein</keyword>
<keyword evidence="13" id="KW-0732">Signal</keyword>
<dbReference type="InterPro" id="IPR028082">
    <property type="entry name" value="Peripla_BP_I"/>
</dbReference>
<feature type="transmembrane region" description="Helical" evidence="12">
    <location>
        <begin position="814"/>
        <end position="837"/>
    </location>
</feature>
<keyword evidence="3 12" id="KW-0812">Transmembrane</keyword>
<reference evidence="15 16" key="1">
    <citation type="journal article" date="2023" name="bioRxiv">
        <title>Genome report: Whole genome sequence and annotation of Penstemon davidsonii.</title>
        <authorList>
            <person name="Ostevik K.L."/>
            <person name="Alabady M."/>
            <person name="Zhang M."/>
            <person name="Rausher M.D."/>
        </authorList>
    </citation>
    <scope>NUCLEOTIDE SEQUENCE [LARGE SCALE GENOMIC DNA]</scope>
    <source>
        <strain evidence="15">DNT005</strain>
        <tissue evidence="15">Whole leaf</tissue>
    </source>
</reference>
<dbReference type="Pfam" id="PF10613">
    <property type="entry name" value="Lig_chan-Glu_bd"/>
    <property type="match status" value="1"/>
</dbReference>
<dbReference type="InterPro" id="IPR044440">
    <property type="entry name" value="GABAb_receptor_plant_PBP1"/>
</dbReference>
<evidence type="ECO:0000256" key="4">
    <source>
        <dbReference type="ARBA" id="ARBA00022989"/>
    </source>
</evidence>
<keyword evidence="9" id="KW-1071">Ligand-gated ion channel</keyword>
<protein>
    <recommendedName>
        <fullName evidence="14">Ionotropic glutamate receptor C-terminal domain-containing protein</fullName>
    </recommendedName>
</protein>
<dbReference type="InterPro" id="IPR015683">
    <property type="entry name" value="Ionotropic_Glu_rcpt"/>
</dbReference>
<keyword evidence="2" id="KW-0813">Transport</keyword>
<dbReference type="Gene3D" id="3.40.50.2300">
    <property type="match status" value="2"/>
</dbReference>
<feature type="region of interest" description="Disordered" evidence="11">
    <location>
        <begin position="1400"/>
        <end position="1443"/>
    </location>
</feature>
<feature type="compositionally biased region" description="Basic and acidic residues" evidence="11">
    <location>
        <begin position="1401"/>
        <end position="1429"/>
    </location>
</feature>
<evidence type="ECO:0000256" key="1">
    <source>
        <dbReference type="ARBA" id="ARBA00004141"/>
    </source>
</evidence>
<dbReference type="InterPro" id="IPR001828">
    <property type="entry name" value="ANF_lig-bd_rcpt"/>
</dbReference>
<sequence>MERFIMKIHVFIWCLVLLLGVVPTVQKINDENKRINIVIKVGVIVDMGTWAGKMVRSCIEMALSDYYYISCNKTKIALHVRDSKGDSFNSIAAALDLLENVEVQAIIIPEISNKELYLAMLGDIAHVPVLSFSSISSSSEHPYFIQVAEDETTQFHGIAALLDAFKWRSFVFLYEDTANARQIQPYIFNILQENHLGVSYQAAISLTSTDDQIINELHKLMTMKASIILVHLSPSLASQVFRNAKLLGMMNKGFAWIATSKTMDFLDSQDSSVYESMQGVLGFKSYIPSSSKLQSLTLRYRRKFLKTKPSVEIKELNVLGIWAYDASWILADAVERVGTKLSQNQIEDAKMKKLDLAQLRVSNSGPSILSEITSSNFTGLGGKIQLNRRKLVRGTYEILNVIGNGERRAGYWTSAYGLTNGISNSSANILEAIIWPGFTLVAPESRLIQMSGKILKVGIPAKSRFPELVSFHYDQQSNSPTADGFCIDVFQAAIGLLPYNVPFEYVPFDNEYGSYTDLVNEVYLQKYDAAVGDITILSNRSQYVAFTSPYTDLGLGMVAKLEHNDPWFFLKPLSANLWIMSACSFILMGFLVWIFEHPTNEEFQGPPARQICTVLWFTISTLVYAHGEKLQSNLSKFVVGIWLFVVFILASSYTANLSSLLTVQQIKLTRSDYIGYSANSFVGGLSRNNLNFHDNRLKPYQSPDEYDNALRSGSKHGGVAAIIEEIPYLKVLLARYPHNYTMFDSSMTTSGFGFAFQKGSPIVHDMSKAIVELREKGRLQELENKWFTNRSPLLSPDSEGSEPSQFNTLSLGSFLGLFLLSWISKAIAIIIFFFYLIRKKLSMSYFISKMLDSEYLIFILRNYFPRRGYHTQDTQLNQSINSVYTEIGSTPLRKSSIRCFCQSVSTANSLTSIVNPQQPAGHGRLKSSTAAQSKPQSCFRRQRSCLERNHSISSKIARYNVIGHPLVRSPIGSHLPRLGDPLMIPQITRKTRSSLTRTRSDLTHSLENLSTVPLTMEGTDKIEELTTEVRNFTRDLEAKQVEWSNVVSKFENMLGSATAASQANTEASNIVNSSLMHLESKMSMLAESINTLANGIQSQAWTGPPKNSFDKGKGPAIHIGGSGSRDETPYKQGNGQTNVLDKKGSTSKARCHADLATVPLFVNPNIYGQYMPWPNATQGAYPYQVIPRPQHQVMPQYQVMATSPVPAHLPVQATPPTVEPRRDQAIPKMPRQPQEGTSRSNRIRERSPDRLPVRQVRSTAYHRDRTYGPSIKTTSPGQYRPRTVHTPANTQVGRWVPVRHPKFPGNQRVDQMTRTQYRRYLRQRKEIEAVKGKAPMKQRTTKPRDMEMKPRQEAKEAEEAEQGAVSPWRSPGKAKYGTIDLEKELEEDENDLRGKFAKIYGENDGKKDEAESGQAIEERTVDEKAKEDEGSGTSQPSAGSAVMQCNAVGSELVDVIDEELKYFTDGVWDEGMP</sequence>
<dbReference type="Gene3D" id="1.10.287.70">
    <property type="match status" value="1"/>
</dbReference>
<dbReference type="Gene3D" id="3.40.190.10">
    <property type="entry name" value="Periplasmic binding protein-like II"/>
    <property type="match status" value="3"/>
</dbReference>
<feature type="signal peptide" evidence="13">
    <location>
        <begin position="1"/>
        <end position="27"/>
    </location>
</feature>
<evidence type="ECO:0000256" key="11">
    <source>
        <dbReference type="SAM" id="MobiDB-lite"/>
    </source>
</evidence>
<feature type="compositionally biased region" description="Basic and acidic residues" evidence="11">
    <location>
        <begin position="1342"/>
        <end position="1357"/>
    </location>
</feature>
<feature type="region of interest" description="Disordered" evidence="11">
    <location>
        <begin position="1331"/>
        <end position="1374"/>
    </location>
</feature>
<keyword evidence="4 12" id="KW-1133">Transmembrane helix</keyword>
<feature type="compositionally biased region" description="Basic and acidic residues" evidence="11">
    <location>
        <begin position="1242"/>
        <end position="1251"/>
    </location>
</feature>
<dbReference type="InterPro" id="IPR001320">
    <property type="entry name" value="Iontro_rcpt_C"/>
</dbReference>